<dbReference type="PANTHER" id="PTHR43318:SF1">
    <property type="entry name" value="POLYSACCHARIDE BIOSYNTHESIS PROTEIN EPSC-RELATED"/>
    <property type="match status" value="1"/>
</dbReference>
<dbReference type="EMBL" id="JAAMPT010000206">
    <property type="protein sequence ID" value="NMH25340.1"/>
    <property type="molecule type" value="Genomic_DNA"/>
</dbReference>
<keyword evidence="2" id="KW-1133">Transmembrane helix</keyword>
<dbReference type="Proteomes" id="UP000767947">
    <property type="component" value="Unassembled WGS sequence"/>
</dbReference>
<reference evidence="4 5" key="1">
    <citation type="submission" date="2020-02" db="EMBL/GenBank/DDBJ databases">
        <title>Flavobacterium sp. genome.</title>
        <authorList>
            <person name="Jung H.S."/>
            <person name="Baek J.H."/>
            <person name="Jeon C.O."/>
        </authorList>
    </citation>
    <scope>NUCLEOTIDE SEQUENCE [LARGE SCALE GENOMIC DNA]</scope>
    <source>
        <strain evidence="4 5">SE-s27</strain>
    </source>
</reference>
<feature type="transmembrane region" description="Helical" evidence="2">
    <location>
        <begin position="60"/>
        <end position="83"/>
    </location>
</feature>
<sequence>MSKNTTPKLRATFFNNKFQNIGYLPRWIIFTIDVTLVAISVAVTYFIVNNLSHNAFFEKPISALLILFIHGLSFIFFRTYAGIIRHSTFIDGVKLLIATTCSYATLFLANYFFAFVFETKLLFLSTGLFINYIISFVSLFLFRILVKNLFEIYIQKSDSSKLIKAVIYGADANAISVANALKTEKPSRFKLVAFLDKFNRVKASKSILDLPIVNQTKSVHVLLRSLGAEALIIAEKSLTKEETVALVEECIEYNFKVYTVPLITDWEDQKQISNQLKNFDIEDLLERKPIVLDTKTISYQIKNKTVLITGGAGSIGSEIVRQIINYEPSQLVILDQAETPLHSLNLEIAAISTNIDIKTVIADIKDYAVLEKVFQTFQPHFVYHAAAYKHVPLMEENPAQAIFTNVAGTKNLADLSSQYGVEKFVMVSTDKAVNPSSVMGASKRIAEKYVQSYMQQTTNKTKFITTRFGNVLGSNGSIVPLFTKQIQEGGPITITHPEIIRYFMTIPEACQLVLEAGAMGNGGEIYIFDMGKPVKIVDLANKMIRLAGFIPDVDIKIKIIGLRPGEKLYEELLNDTGKTLPTHNEKITIGHERIGSFDTISAFVEELLIISKSASNEEIVGMMKKIVPEFKSMNSEFEILDTQRIL</sequence>
<dbReference type="PANTHER" id="PTHR43318">
    <property type="entry name" value="UDP-N-ACETYLGLUCOSAMINE 4,6-DEHYDRATASE"/>
    <property type="match status" value="1"/>
</dbReference>
<proteinExistence type="inferred from homology"/>
<name>A0ABX1QSU9_9FLAO</name>
<dbReference type="SUPFAM" id="SSF51735">
    <property type="entry name" value="NAD(P)-binding Rossmann-fold domains"/>
    <property type="match status" value="1"/>
</dbReference>
<dbReference type="InterPro" id="IPR003869">
    <property type="entry name" value="Polysac_CapD-like"/>
</dbReference>
<feature type="transmembrane region" description="Helical" evidence="2">
    <location>
        <begin position="123"/>
        <end position="146"/>
    </location>
</feature>
<feature type="domain" description="Polysaccharide biosynthesis protein CapD-like" evidence="3">
    <location>
        <begin position="306"/>
        <end position="589"/>
    </location>
</feature>
<comment type="similarity">
    <text evidence="1">Belongs to the polysaccharide synthase family.</text>
</comment>
<evidence type="ECO:0000256" key="2">
    <source>
        <dbReference type="SAM" id="Phobius"/>
    </source>
</evidence>
<evidence type="ECO:0000259" key="3">
    <source>
        <dbReference type="Pfam" id="PF02719"/>
    </source>
</evidence>
<dbReference type="InterPro" id="IPR051203">
    <property type="entry name" value="Polysaccharide_Synthase-Rel"/>
</dbReference>
<feature type="transmembrane region" description="Helical" evidence="2">
    <location>
        <begin position="95"/>
        <end position="117"/>
    </location>
</feature>
<comment type="caution">
    <text evidence="4">The sequence shown here is derived from an EMBL/GenBank/DDBJ whole genome shotgun (WGS) entry which is preliminary data.</text>
</comment>
<evidence type="ECO:0000313" key="5">
    <source>
        <dbReference type="Proteomes" id="UP000767947"/>
    </source>
</evidence>
<gene>
    <name evidence="4" type="ORF">G6042_08670</name>
</gene>
<dbReference type="RefSeq" id="WP_169523929.1">
    <property type="nucleotide sequence ID" value="NZ_JAAMPT010000206.1"/>
</dbReference>
<evidence type="ECO:0000256" key="1">
    <source>
        <dbReference type="ARBA" id="ARBA00007430"/>
    </source>
</evidence>
<accession>A0ABX1QSU9</accession>
<protein>
    <submittedName>
        <fullName evidence="4">Polysaccharide biosynthesis protein</fullName>
    </submittedName>
</protein>
<keyword evidence="2" id="KW-0812">Transmembrane</keyword>
<dbReference type="Gene3D" id="3.40.50.720">
    <property type="entry name" value="NAD(P)-binding Rossmann-like Domain"/>
    <property type="match status" value="2"/>
</dbReference>
<dbReference type="CDD" id="cd05237">
    <property type="entry name" value="UDP_invert_4-6DH_SDR_e"/>
    <property type="match status" value="1"/>
</dbReference>
<keyword evidence="5" id="KW-1185">Reference proteome</keyword>
<evidence type="ECO:0000313" key="4">
    <source>
        <dbReference type="EMBL" id="NMH25340.1"/>
    </source>
</evidence>
<organism evidence="4 5">
    <name type="scientific">Flavobacterium solisilvae</name>
    <dbReference type="NCBI Taxonomy" id="1852019"/>
    <lineage>
        <taxon>Bacteria</taxon>
        <taxon>Pseudomonadati</taxon>
        <taxon>Bacteroidota</taxon>
        <taxon>Flavobacteriia</taxon>
        <taxon>Flavobacteriales</taxon>
        <taxon>Flavobacteriaceae</taxon>
        <taxon>Flavobacterium</taxon>
    </lineage>
</organism>
<dbReference type="Pfam" id="PF02719">
    <property type="entry name" value="Polysacc_synt_2"/>
    <property type="match status" value="1"/>
</dbReference>
<dbReference type="InterPro" id="IPR036291">
    <property type="entry name" value="NAD(P)-bd_dom_sf"/>
</dbReference>
<keyword evidence="2" id="KW-0472">Membrane</keyword>
<feature type="transmembrane region" description="Helical" evidence="2">
    <location>
        <begin position="27"/>
        <end position="48"/>
    </location>
</feature>